<feature type="compositionally biased region" description="Acidic residues" evidence="1">
    <location>
        <begin position="18"/>
        <end position="32"/>
    </location>
</feature>
<accession>A0ABU8NB99</accession>
<dbReference type="EMBL" id="JBBEGL010000007">
    <property type="protein sequence ID" value="MEJ2889675.1"/>
    <property type="molecule type" value="Genomic_DNA"/>
</dbReference>
<sequence length="223" mass="23002">MADPGRSETLTDERDTDAVTETDTEPDTETDTDSGSTSTDATDTTSEAEATDSETTDSETTGADTASTDGLLDDEDGDDLDEDDEPEPRPWALVVTTAVAAVAVVALAVTAFIAPGWVVTPGSPDARAAQMTSALAAKDPAALEAVSCRDQQGNPTNPFPPDALGLIQAAEPAGPTQLVLDTQARAPVDLTLSAQGQVQRLPADLVLGVTDGQWCMSGISQRQ</sequence>
<evidence type="ECO:0000313" key="4">
    <source>
        <dbReference type="Proteomes" id="UP001370100"/>
    </source>
</evidence>
<name>A0ABU8NB99_9PSEU</name>
<evidence type="ECO:0000256" key="2">
    <source>
        <dbReference type="SAM" id="Phobius"/>
    </source>
</evidence>
<comment type="caution">
    <text evidence="3">The sequence shown here is derived from an EMBL/GenBank/DDBJ whole genome shotgun (WGS) entry which is preliminary data.</text>
</comment>
<dbReference type="Proteomes" id="UP001370100">
    <property type="component" value="Unassembled WGS sequence"/>
</dbReference>
<keyword evidence="4" id="KW-1185">Reference proteome</keyword>
<gene>
    <name evidence="3" type="ORF">WCD41_24650</name>
</gene>
<protein>
    <submittedName>
        <fullName evidence="3">Uncharacterized protein</fullName>
    </submittedName>
</protein>
<proteinExistence type="predicted"/>
<feature type="compositionally biased region" description="Acidic residues" evidence="1">
    <location>
        <begin position="71"/>
        <end position="86"/>
    </location>
</feature>
<feature type="compositionally biased region" description="Low complexity" evidence="1">
    <location>
        <begin position="33"/>
        <end position="48"/>
    </location>
</feature>
<feature type="region of interest" description="Disordered" evidence="1">
    <location>
        <begin position="1"/>
        <end position="88"/>
    </location>
</feature>
<feature type="compositionally biased region" description="Basic and acidic residues" evidence="1">
    <location>
        <begin position="1"/>
        <end position="17"/>
    </location>
</feature>
<evidence type="ECO:0000313" key="3">
    <source>
        <dbReference type="EMBL" id="MEJ2889675.1"/>
    </source>
</evidence>
<evidence type="ECO:0000256" key="1">
    <source>
        <dbReference type="SAM" id="MobiDB-lite"/>
    </source>
</evidence>
<keyword evidence="2" id="KW-0472">Membrane</keyword>
<keyword evidence="2" id="KW-1133">Transmembrane helix</keyword>
<feature type="compositionally biased region" description="Low complexity" evidence="1">
    <location>
        <begin position="58"/>
        <end position="70"/>
    </location>
</feature>
<keyword evidence="2" id="KW-0812">Transmembrane</keyword>
<dbReference type="RefSeq" id="WP_337717468.1">
    <property type="nucleotide sequence ID" value="NZ_JBBEGL010000007.1"/>
</dbReference>
<organism evidence="3 4">
    <name type="scientific">Actinomycetospora aeridis</name>
    <dbReference type="NCBI Taxonomy" id="3129231"/>
    <lineage>
        <taxon>Bacteria</taxon>
        <taxon>Bacillati</taxon>
        <taxon>Actinomycetota</taxon>
        <taxon>Actinomycetes</taxon>
        <taxon>Pseudonocardiales</taxon>
        <taxon>Pseudonocardiaceae</taxon>
        <taxon>Actinomycetospora</taxon>
    </lineage>
</organism>
<reference evidence="3 4" key="1">
    <citation type="submission" date="2024-03" db="EMBL/GenBank/DDBJ databases">
        <title>Actinomycetospora sp. OC33-EN06, a novel actinomycete isolated from wild orchid (Aerides multiflora).</title>
        <authorList>
            <person name="Suriyachadkun C."/>
        </authorList>
    </citation>
    <scope>NUCLEOTIDE SEQUENCE [LARGE SCALE GENOMIC DNA]</scope>
    <source>
        <strain evidence="3 4">OC33-EN06</strain>
    </source>
</reference>
<feature type="transmembrane region" description="Helical" evidence="2">
    <location>
        <begin position="91"/>
        <end position="114"/>
    </location>
</feature>